<dbReference type="PANTHER" id="PTHR21180">
    <property type="entry name" value="ENDONUCLEASE/EXONUCLEASE/PHOSPHATASE FAMILY DOMAIN-CONTAINING PROTEIN 1"/>
    <property type="match status" value="1"/>
</dbReference>
<proteinExistence type="predicted"/>
<dbReference type="InterPro" id="IPR010994">
    <property type="entry name" value="RuvA_2-like"/>
</dbReference>
<dbReference type="NCBIfam" id="TIGR00426">
    <property type="entry name" value="competence protein ComEA helix-hairpin-helix repeat region"/>
    <property type="match status" value="1"/>
</dbReference>
<sequence length="84" mass="9364">MRILLTFLIILLVVVSSFAKTNLNTASLEELIALKGLGKKKAQAIIEYRKVQPFEKVEDVLKVKGVGKRFLENNKDNLCVGSDC</sequence>
<evidence type="ECO:0000313" key="2">
    <source>
        <dbReference type="EMBL" id="KAA0259104.1"/>
    </source>
</evidence>
<comment type="caution">
    <text evidence="2">The sequence shown here is derived from an EMBL/GenBank/DDBJ whole genome shotgun (WGS) entry which is preliminary data.</text>
</comment>
<dbReference type="GO" id="GO:0015628">
    <property type="term" value="P:protein secretion by the type II secretion system"/>
    <property type="evidence" value="ECO:0007669"/>
    <property type="project" value="TreeGrafter"/>
</dbReference>
<protein>
    <submittedName>
        <fullName evidence="2">DUF655 domain-containing protein</fullName>
    </submittedName>
</protein>
<dbReference type="Pfam" id="PF12836">
    <property type="entry name" value="HHH_3"/>
    <property type="match status" value="1"/>
</dbReference>
<dbReference type="OrthoDB" id="5296317at2"/>
<evidence type="ECO:0000259" key="1">
    <source>
        <dbReference type="SMART" id="SM00278"/>
    </source>
</evidence>
<dbReference type="SUPFAM" id="SSF47781">
    <property type="entry name" value="RuvA domain 2-like"/>
    <property type="match status" value="1"/>
</dbReference>
<accession>A0A5A8F4S3</accession>
<dbReference type="EMBL" id="VFJB01000003">
    <property type="protein sequence ID" value="KAA0259104.1"/>
    <property type="molecule type" value="Genomic_DNA"/>
</dbReference>
<dbReference type="Proteomes" id="UP000322876">
    <property type="component" value="Unassembled WGS sequence"/>
</dbReference>
<dbReference type="GO" id="GO:0003677">
    <property type="term" value="F:DNA binding"/>
    <property type="evidence" value="ECO:0007669"/>
    <property type="project" value="InterPro"/>
</dbReference>
<dbReference type="SMART" id="SM00278">
    <property type="entry name" value="HhH1"/>
    <property type="match status" value="2"/>
</dbReference>
<dbReference type="RefSeq" id="WP_149265860.1">
    <property type="nucleotide sequence ID" value="NZ_VFJB01000003.1"/>
</dbReference>
<name>A0A5A8F4S3_9BACT</name>
<dbReference type="GO" id="GO:0015627">
    <property type="term" value="C:type II protein secretion system complex"/>
    <property type="evidence" value="ECO:0007669"/>
    <property type="project" value="TreeGrafter"/>
</dbReference>
<dbReference type="AlphaFoldDB" id="A0A5A8F4S3"/>
<organism evidence="2 3">
    <name type="scientific">Deferribacter autotrophicus</name>
    <dbReference type="NCBI Taxonomy" id="500465"/>
    <lineage>
        <taxon>Bacteria</taxon>
        <taxon>Pseudomonadati</taxon>
        <taxon>Deferribacterota</taxon>
        <taxon>Deferribacteres</taxon>
        <taxon>Deferribacterales</taxon>
        <taxon>Deferribacteraceae</taxon>
        <taxon>Deferribacter</taxon>
    </lineage>
</organism>
<keyword evidence="3" id="KW-1185">Reference proteome</keyword>
<dbReference type="GO" id="GO:0006281">
    <property type="term" value="P:DNA repair"/>
    <property type="evidence" value="ECO:0007669"/>
    <property type="project" value="InterPro"/>
</dbReference>
<feature type="domain" description="Helix-hairpin-helix DNA-binding motif class 1" evidence="1">
    <location>
        <begin position="58"/>
        <end position="77"/>
    </location>
</feature>
<dbReference type="InterPro" id="IPR004509">
    <property type="entry name" value="Competence_ComEA_HhH"/>
</dbReference>
<dbReference type="PANTHER" id="PTHR21180:SF32">
    <property type="entry name" value="ENDONUCLEASE_EXONUCLEASE_PHOSPHATASE FAMILY DOMAIN-CONTAINING PROTEIN 1"/>
    <property type="match status" value="1"/>
</dbReference>
<dbReference type="Gene3D" id="1.10.150.320">
    <property type="entry name" value="Photosystem II 12 kDa extrinsic protein"/>
    <property type="match status" value="1"/>
</dbReference>
<gene>
    <name evidence="2" type="ORF">FHQ18_03910</name>
</gene>
<dbReference type="InterPro" id="IPR051675">
    <property type="entry name" value="Endo/Exo/Phosphatase_dom_1"/>
</dbReference>
<evidence type="ECO:0000313" key="3">
    <source>
        <dbReference type="Proteomes" id="UP000322876"/>
    </source>
</evidence>
<reference evidence="2 3" key="1">
    <citation type="submission" date="2019-06" db="EMBL/GenBank/DDBJ databases">
        <title>Genomic insights into carbon and energy metabolism of Deferribacter autotrophicus revealed new metabolic traits in the phylum Deferribacteres.</title>
        <authorList>
            <person name="Slobodkin A.I."/>
            <person name="Slobodkina G.B."/>
            <person name="Allioux M."/>
            <person name="Alain K."/>
            <person name="Jebbar M."/>
            <person name="Shadrin V."/>
            <person name="Kublanov I.V."/>
            <person name="Toshchakov S.V."/>
            <person name="Bonch-Osmolovskaya E.A."/>
        </authorList>
    </citation>
    <scope>NUCLEOTIDE SEQUENCE [LARGE SCALE GENOMIC DNA]</scope>
    <source>
        <strain evidence="2 3">SL50</strain>
    </source>
</reference>
<dbReference type="InterPro" id="IPR003583">
    <property type="entry name" value="Hlx-hairpin-Hlx_DNA-bd_motif"/>
</dbReference>
<feature type="domain" description="Helix-hairpin-helix DNA-binding motif class 1" evidence="1">
    <location>
        <begin position="29"/>
        <end position="48"/>
    </location>
</feature>